<keyword evidence="3" id="KW-0808">Transferase</keyword>
<evidence type="ECO:0000256" key="1">
    <source>
        <dbReference type="ARBA" id="ARBA00004606"/>
    </source>
</evidence>
<dbReference type="InterPro" id="IPR003406">
    <property type="entry name" value="Glyco_trans_14"/>
</dbReference>
<evidence type="ECO:0000256" key="3">
    <source>
        <dbReference type="ARBA" id="ARBA00022679"/>
    </source>
</evidence>
<dbReference type="Proteomes" id="UP001443914">
    <property type="component" value="Unassembled WGS sequence"/>
</dbReference>
<evidence type="ECO:0000313" key="7">
    <source>
        <dbReference type="Proteomes" id="UP001443914"/>
    </source>
</evidence>
<organism evidence="6 7">
    <name type="scientific">Saponaria officinalis</name>
    <name type="common">Common soapwort</name>
    <name type="synonym">Lychnis saponaria</name>
    <dbReference type="NCBI Taxonomy" id="3572"/>
    <lineage>
        <taxon>Eukaryota</taxon>
        <taxon>Viridiplantae</taxon>
        <taxon>Streptophyta</taxon>
        <taxon>Embryophyta</taxon>
        <taxon>Tracheophyta</taxon>
        <taxon>Spermatophyta</taxon>
        <taxon>Magnoliopsida</taxon>
        <taxon>eudicotyledons</taxon>
        <taxon>Gunneridae</taxon>
        <taxon>Pentapetalae</taxon>
        <taxon>Caryophyllales</taxon>
        <taxon>Caryophyllaceae</taxon>
        <taxon>Caryophylleae</taxon>
        <taxon>Saponaria</taxon>
    </lineage>
</organism>
<gene>
    <name evidence="6" type="ORF">RND81_03G141300</name>
</gene>
<dbReference type="PANTHER" id="PTHR45719">
    <property type="entry name" value="GLYCOSYLTRANSFERASE"/>
    <property type="match status" value="1"/>
</dbReference>
<dbReference type="EMBL" id="JBDFQZ010000003">
    <property type="protein sequence ID" value="KAK9741983.1"/>
    <property type="molecule type" value="Genomic_DNA"/>
</dbReference>
<keyword evidence="4" id="KW-0472">Membrane</keyword>
<keyword evidence="2" id="KW-0328">Glycosyltransferase</keyword>
<dbReference type="PANTHER" id="PTHR45719:SF3">
    <property type="entry name" value="BETA-GLUCURONOSYLTRANSFERASE GLCAT14A"/>
    <property type="match status" value="1"/>
</dbReference>
<protein>
    <submittedName>
        <fullName evidence="6">Uncharacterized protein</fullName>
    </submittedName>
</protein>
<reference evidence="6" key="1">
    <citation type="submission" date="2024-03" db="EMBL/GenBank/DDBJ databases">
        <title>WGS assembly of Saponaria officinalis var. Norfolk2.</title>
        <authorList>
            <person name="Jenkins J."/>
            <person name="Shu S."/>
            <person name="Grimwood J."/>
            <person name="Barry K."/>
            <person name="Goodstein D."/>
            <person name="Schmutz J."/>
            <person name="Leebens-Mack J."/>
            <person name="Osbourn A."/>
        </authorList>
    </citation>
    <scope>NUCLEOTIDE SEQUENCE [LARGE SCALE GENOMIC DNA]</scope>
    <source>
        <strain evidence="6">JIC</strain>
    </source>
</reference>
<comment type="subcellular location">
    <subcellularLocation>
        <location evidence="1">Membrane</location>
        <topology evidence="1">Single-pass type II membrane protein</topology>
    </subcellularLocation>
</comment>
<accession>A0AAW1M6L5</accession>
<dbReference type="InterPro" id="IPR044610">
    <property type="entry name" value="GLCAT14A/B/C"/>
</dbReference>
<keyword evidence="5" id="KW-0325">Glycoprotein</keyword>
<dbReference type="GO" id="GO:0015020">
    <property type="term" value="F:glucuronosyltransferase activity"/>
    <property type="evidence" value="ECO:0007669"/>
    <property type="project" value="InterPro"/>
</dbReference>
<comment type="caution">
    <text evidence="6">The sequence shown here is derived from an EMBL/GenBank/DDBJ whole genome shotgun (WGS) entry which is preliminary data.</text>
</comment>
<dbReference type="Pfam" id="PF02485">
    <property type="entry name" value="Branch"/>
    <property type="match status" value="1"/>
</dbReference>
<keyword evidence="7" id="KW-1185">Reference proteome</keyword>
<evidence type="ECO:0000256" key="4">
    <source>
        <dbReference type="ARBA" id="ARBA00023136"/>
    </source>
</evidence>
<evidence type="ECO:0000256" key="5">
    <source>
        <dbReference type="ARBA" id="ARBA00023180"/>
    </source>
</evidence>
<name>A0AAW1M6L5_SAPOF</name>
<dbReference type="AlphaFoldDB" id="A0AAW1M6L5"/>
<evidence type="ECO:0000256" key="2">
    <source>
        <dbReference type="ARBA" id="ARBA00022676"/>
    </source>
</evidence>
<proteinExistence type="predicted"/>
<sequence>MRYRKWIILFTICAVSSLLVRFLTTLSLTSKTSSSSSSKLVKTAPESARLAYLITGAPGQGKMLQRTLLAVYHPLNQYVVHLDMESSAEERLILETFIDGYPCFEEFKNVRMIFKGNWVTSVGPTLLATVLHAAALLLKEGGDWDWFIHLTASHYPLVSQDDLLYTFSYLPRDLNFIEHTSNMSWDKFQRTKSIVIDRGLYRTWKTEMFSVVSLQRPVPTAFKLFTGSAWMILSRQFIEYCIWGWDNLPRTALMYYANGFSSAEGYFHTVICNSQEFQNTTVNSDLHYISWGNPPKQHPRYLNVSDMSMMVESNAAFAWKFSPNDMSVLDKIDYELLSRSPGMVVPGGWCTGSSANGSDPCLVSGNIAVLKPTTSSLRLIKLITSLVSAENFQPKQCK</sequence>
<dbReference type="GO" id="GO:0016020">
    <property type="term" value="C:membrane"/>
    <property type="evidence" value="ECO:0007669"/>
    <property type="project" value="UniProtKB-SubCell"/>
</dbReference>
<evidence type="ECO:0000313" key="6">
    <source>
        <dbReference type="EMBL" id="KAK9741983.1"/>
    </source>
</evidence>